<accession>A0A1G7AS13</accession>
<reference evidence="3" key="1">
    <citation type="submission" date="2016-10" db="EMBL/GenBank/DDBJ databases">
        <authorList>
            <person name="Varghese N."/>
            <person name="Submissions S."/>
        </authorList>
    </citation>
    <scope>NUCLEOTIDE SEQUENCE [LARGE SCALE GENOMIC DNA]</scope>
    <source>
        <strain evidence="3">CGMCC 4.3516</strain>
    </source>
</reference>
<evidence type="ECO:0000256" key="1">
    <source>
        <dbReference type="SAM" id="MobiDB-lite"/>
    </source>
</evidence>
<organism evidence="2 3">
    <name type="scientific">Glycomyces harbinensis</name>
    <dbReference type="NCBI Taxonomy" id="58114"/>
    <lineage>
        <taxon>Bacteria</taxon>
        <taxon>Bacillati</taxon>
        <taxon>Actinomycetota</taxon>
        <taxon>Actinomycetes</taxon>
        <taxon>Glycomycetales</taxon>
        <taxon>Glycomycetaceae</taxon>
        <taxon>Glycomyces</taxon>
    </lineage>
</organism>
<dbReference type="AlphaFoldDB" id="A0A1G7AS13"/>
<feature type="compositionally biased region" description="Basic and acidic residues" evidence="1">
    <location>
        <begin position="213"/>
        <end position="224"/>
    </location>
</feature>
<feature type="compositionally biased region" description="Basic and acidic residues" evidence="1">
    <location>
        <begin position="114"/>
        <end position="124"/>
    </location>
</feature>
<evidence type="ECO:0000313" key="2">
    <source>
        <dbReference type="EMBL" id="SDE17593.1"/>
    </source>
</evidence>
<keyword evidence="3" id="KW-1185">Reference proteome</keyword>
<sequence>MHARTTTHLIIAARSNRSRDGAQSRQPTPARRTQRTVGARPSRNPKRRFGISEVPRPAAHAFVAACLSRYCDGALGRQRAPEPPASIACISHVDLAEGAPRAIPTRAVHRPHRWLREESGEKGMRGGNDMSATVLPPSALADHTTPHRPATRRGPMRTRLQEPSAPSPARRPPCSARAFPPHSRVAATTRQRRPQQRRPQQCTPAPRPPFLRRLLEPAPNHRPEWQCTRP</sequence>
<evidence type="ECO:0000313" key="3">
    <source>
        <dbReference type="Proteomes" id="UP000198949"/>
    </source>
</evidence>
<dbReference type="Proteomes" id="UP000198949">
    <property type="component" value="Unassembled WGS sequence"/>
</dbReference>
<feature type="region of interest" description="Disordered" evidence="1">
    <location>
        <begin position="1"/>
        <end position="52"/>
    </location>
</feature>
<feature type="compositionally biased region" description="Low complexity" evidence="1">
    <location>
        <begin position="172"/>
        <end position="189"/>
    </location>
</feature>
<dbReference type="EMBL" id="FNAD01000014">
    <property type="protein sequence ID" value="SDE17593.1"/>
    <property type="molecule type" value="Genomic_DNA"/>
</dbReference>
<protein>
    <submittedName>
        <fullName evidence="2">Uncharacterized protein</fullName>
    </submittedName>
</protein>
<name>A0A1G7AS13_9ACTN</name>
<feature type="region of interest" description="Disordered" evidence="1">
    <location>
        <begin position="114"/>
        <end position="230"/>
    </location>
</feature>
<gene>
    <name evidence="2" type="ORF">SAMN05216270_114117</name>
</gene>
<proteinExistence type="predicted"/>